<dbReference type="Pfam" id="PF02393">
    <property type="entry name" value="US22"/>
    <property type="match status" value="4"/>
</dbReference>
<evidence type="ECO:0000313" key="3">
    <source>
        <dbReference type="Proteomes" id="UP000109830"/>
    </source>
</evidence>
<dbReference type="Proteomes" id="UP000109830">
    <property type="component" value="Segment"/>
</dbReference>
<evidence type="ECO:0000256" key="1">
    <source>
        <dbReference type="SAM" id="MobiDB-lite"/>
    </source>
</evidence>
<gene>
    <name evidence="2" type="primary">UL29</name>
</gene>
<proteinExistence type="predicted"/>
<dbReference type="InterPro" id="IPR003360">
    <property type="entry name" value="US22-like"/>
</dbReference>
<sequence length="701" mass="79081">MSGRRKGCSAATASSSSSSPPSRLPPLPGHARRPRRKRCLVPEVFCTRDLADLCVRRDYEGLRRYLRRFEGSCVSLGWPSQCIYVVGGEHSPHSLTEIDLEHCQNDFFGEFRALHLIGTVSHATCRYQVFVDAYGAVFAYDAQEDCLYELASDLAGFFAKGMIRCDPVHESICARLQPNVPLVHPDHRAELCRRSRASARGRYLRSLLAFRELLACEDTAARCAYVEAHREAQLTLIWPEKHSLVLRTARDLGLSASMLRRFQRSLYTREPVMPLGEIEGAEDKTFFHRVRILCGDTGTVYAALVGQDRLVRLARDLRGFVRVGLALLIDDFRYESIGPVDRSSLYEANPELRLPFKKRRLVVGYFDSLSSLYLRGQPKFSSIWRGLRDAWTHKRPKPRERASGVHLQRYVRATAGRWLPLCWPPLHGIMLGDTQYFGVVRDHKTYRRFSCLRQAGRLYFIGLVSVYECVPDANTAPEIWVSGHGHAFAYLPGEDKVYVLGLSFGEFFENGLFAVYSFFERDYVDEIVEGAWFKHTFAGMYELSQILHDRANLLRVCQLHAGSKIRLGGSPACTFTFGSWNVAEADEANNFVIGVLEQAHFVVIGWMEPVNKAVFMDAHGGIHVLLYGTMLVKLAETLRGFIRQGSFWFRCPRRFCFSPLDSSATVAAKPVSSHTSPAYDVSEYVFSGRSVLDSVSGTGAS</sequence>
<reference evidence="2 3" key="1">
    <citation type="journal article" date="2015" name="J. Virol.">
        <title>High-throughput analysis of human cytomegalovirus genome diversity highlights the widespread occurrence of gene-disrupting mutations and pervasive recombination.</title>
        <authorList>
            <person name="Sijmons S."/>
            <person name="Thys K."/>
            <person name="Mbong Ngwese M."/>
            <person name="Van Damme E."/>
            <person name="Dvorak J."/>
            <person name="Van Loock M."/>
            <person name="Li G."/>
            <person name="Tachezy R."/>
            <person name="Busson L."/>
            <person name="Aerssens J."/>
            <person name="Van Ranst M."/>
            <person name="Maes P."/>
        </authorList>
    </citation>
    <scope>NUCLEOTIDE SEQUENCE [LARGE SCALE GENOMIC DNA]</scope>
    <source>
        <strain evidence="2">BE/32/2010</strain>
    </source>
</reference>
<dbReference type="EMBL" id="KP745634">
    <property type="protein sequence ID" value="AKI07753.1"/>
    <property type="molecule type" value="Genomic_DNA"/>
</dbReference>
<organism evidence="2 3">
    <name type="scientific">Human cytomegalovirus</name>
    <name type="common">HHV-5</name>
    <name type="synonym">Human herpesvirus 5</name>
    <dbReference type="NCBI Taxonomy" id="10359"/>
    <lineage>
        <taxon>Viruses</taxon>
        <taxon>Duplodnaviria</taxon>
        <taxon>Heunggongvirae</taxon>
        <taxon>Peploviricota</taxon>
        <taxon>Herviviricetes</taxon>
        <taxon>Herpesvirales</taxon>
        <taxon>Orthoherpesviridae</taxon>
        <taxon>Betaherpesvirinae</taxon>
        <taxon>Cytomegalovirus</taxon>
        <taxon>Cytomegalovirus humanbeta5</taxon>
    </lineage>
</organism>
<accession>A0A0G2T6M0</accession>
<organismHost>
    <name type="scientific">Homo sapiens</name>
    <name type="common">Human</name>
    <dbReference type="NCBI Taxonomy" id="9606"/>
</organismHost>
<protein>
    <submittedName>
        <fullName evidence="2">Protein UL29</fullName>
    </submittedName>
</protein>
<name>A0A0G2T6M0_HCMV</name>
<evidence type="ECO:0000313" key="2">
    <source>
        <dbReference type="EMBL" id="AKI07753.1"/>
    </source>
</evidence>
<feature type="region of interest" description="Disordered" evidence="1">
    <location>
        <begin position="1"/>
        <end position="33"/>
    </location>
</feature>